<evidence type="ECO:0000256" key="1">
    <source>
        <dbReference type="SAM" id="SignalP"/>
    </source>
</evidence>
<organism evidence="2 3">
    <name type="scientific">Falsiroseomonas selenitidurans</name>
    <dbReference type="NCBI Taxonomy" id="2716335"/>
    <lineage>
        <taxon>Bacteria</taxon>
        <taxon>Pseudomonadati</taxon>
        <taxon>Pseudomonadota</taxon>
        <taxon>Alphaproteobacteria</taxon>
        <taxon>Acetobacterales</taxon>
        <taxon>Roseomonadaceae</taxon>
        <taxon>Falsiroseomonas</taxon>
    </lineage>
</organism>
<protein>
    <submittedName>
        <fullName evidence="2">Uncharacterized protein</fullName>
    </submittedName>
</protein>
<dbReference type="RefSeq" id="WP_168034209.1">
    <property type="nucleotide sequence ID" value="NZ_JAAVNE010000046.1"/>
</dbReference>
<keyword evidence="3" id="KW-1185">Reference proteome</keyword>
<feature type="chain" id="PRO_5046875837" evidence="1">
    <location>
        <begin position="20"/>
        <end position="109"/>
    </location>
</feature>
<evidence type="ECO:0000313" key="3">
    <source>
        <dbReference type="Proteomes" id="UP000787635"/>
    </source>
</evidence>
<evidence type="ECO:0000313" key="2">
    <source>
        <dbReference type="EMBL" id="NKC33483.1"/>
    </source>
</evidence>
<keyword evidence="1" id="KW-0732">Signal</keyword>
<sequence>MRRLMLLALVASLPAAAHQAPSGWDYDQDCCHTRDCAPVPDGAVAEVAGGYRVRVMPGSHPMLPPGAPPVDAFVPHGDRRIRVSGDEDRHACLSRGGAVLCVYVPPGGV</sequence>
<feature type="signal peptide" evidence="1">
    <location>
        <begin position="1"/>
        <end position="19"/>
    </location>
</feature>
<gene>
    <name evidence="2" type="ORF">HEQ75_21655</name>
</gene>
<dbReference type="Proteomes" id="UP000787635">
    <property type="component" value="Unassembled WGS sequence"/>
</dbReference>
<proteinExistence type="predicted"/>
<accession>A0ABX1E958</accession>
<reference evidence="2 3" key="1">
    <citation type="submission" date="2020-03" db="EMBL/GenBank/DDBJ databases">
        <title>Roseomonas selenitidurans sp. nov. isolated from urban soil.</title>
        <authorList>
            <person name="Liu H."/>
        </authorList>
    </citation>
    <scope>NUCLEOTIDE SEQUENCE [LARGE SCALE GENOMIC DNA]</scope>
    <source>
        <strain evidence="2 3">BU-1</strain>
    </source>
</reference>
<name>A0ABX1E958_9PROT</name>
<comment type="caution">
    <text evidence="2">The sequence shown here is derived from an EMBL/GenBank/DDBJ whole genome shotgun (WGS) entry which is preliminary data.</text>
</comment>
<dbReference type="EMBL" id="JAAVNE010000046">
    <property type="protein sequence ID" value="NKC33483.1"/>
    <property type="molecule type" value="Genomic_DNA"/>
</dbReference>